<sequence length="64" mass="7441">MSAFDRKHYFYADLPSGYQITQQYAKPLQAWYHVFRRCQLVSPFHAELRAPLVYTAEALPSSAC</sequence>
<feature type="domain" description="Aspartyl/Glutamyl-tRNA(Gln) amidotransferase subunit B/E catalytic" evidence="1">
    <location>
        <begin position="2"/>
        <end position="27"/>
    </location>
</feature>
<reference evidence="2 3" key="1">
    <citation type="submission" date="2019-01" db="EMBL/GenBank/DDBJ databases">
        <title>Draft genome sequences of three monokaryotic isolates of the white-rot basidiomycete fungus Dichomitus squalens.</title>
        <authorList>
            <consortium name="DOE Joint Genome Institute"/>
            <person name="Lopez S.C."/>
            <person name="Andreopoulos B."/>
            <person name="Pangilinan J."/>
            <person name="Lipzen A."/>
            <person name="Riley R."/>
            <person name="Ahrendt S."/>
            <person name="Ng V."/>
            <person name="Barry K."/>
            <person name="Daum C."/>
            <person name="Grigoriev I.V."/>
            <person name="Hilden K.S."/>
            <person name="Makela M.R."/>
            <person name="de Vries R.P."/>
        </authorList>
    </citation>
    <scope>NUCLEOTIDE SEQUENCE [LARGE SCALE GENOMIC DNA]</scope>
    <source>
        <strain evidence="2 3">CBS 464.89</strain>
    </source>
</reference>
<dbReference type="GO" id="GO:0016874">
    <property type="term" value="F:ligase activity"/>
    <property type="evidence" value="ECO:0007669"/>
    <property type="project" value="InterPro"/>
</dbReference>
<evidence type="ECO:0000259" key="1">
    <source>
        <dbReference type="Pfam" id="PF02934"/>
    </source>
</evidence>
<dbReference type="InterPro" id="IPR006075">
    <property type="entry name" value="Asn/Gln-tRNA_Trfase_suB/E_cat"/>
</dbReference>
<dbReference type="EMBL" id="ML145090">
    <property type="protein sequence ID" value="TBU63213.1"/>
    <property type="molecule type" value="Genomic_DNA"/>
</dbReference>
<dbReference type="AlphaFoldDB" id="A0A4Q9Q6T8"/>
<gene>
    <name evidence="2" type="ORF">BD310DRAFT_916992</name>
</gene>
<keyword evidence="3" id="KW-1185">Reference proteome</keyword>
<name>A0A4Q9Q6T8_9APHY</name>
<dbReference type="STRING" id="114155.A0A4Q9Q6T8"/>
<evidence type="ECO:0000313" key="2">
    <source>
        <dbReference type="EMBL" id="TBU63213.1"/>
    </source>
</evidence>
<dbReference type="InterPro" id="IPR014746">
    <property type="entry name" value="Gln_synth/guanido_kin_cat_dom"/>
</dbReference>
<evidence type="ECO:0000313" key="3">
    <source>
        <dbReference type="Proteomes" id="UP000292082"/>
    </source>
</evidence>
<dbReference type="Proteomes" id="UP000292082">
    <property type="component" value="Unassembled WGS sequence"/>
</dbReference>
<dbReference type="SUPFAM" id="SSF55931">
    <property type="entry name" value="Glutamine synthetase/guanido kinase"/>
    <property type="match status" value="1"/>
</dbReference>
<accession>A0A4Q9Q6T8</accession>
<organism evidence="2 3">
    <name type="scientific">Dichomitus squalens</name>
    <dbReference type="NCBI Taxonomy" id="114155"/>
    <lineage>
        <taxon>Eukaryota</taxon>
        <taxon>Fungi</taxon>
        <taxon>Dikarya</taxon>
        <taxon>Basidiomycota</taxon>
        <taxon>Agaricomycotina</taxon>
        <taxon>Agaricomycetes</taxon>
        <taxon>Polyporales</taxon>
        <taxon>Polyporaceae</taxon>
        <taxon>Dichomitus</taxon>
    </lineage>
</organism>
<dbReference type="Pfam" id="PF02934">
    <property type="entry name" value="GatB_N"/>
    <property type="match status" value="1"/>
</dbReference>
<proteinExistence type="predicted"/>
<protein>
    <recommendedName>
        <fullName evidence="1">Aspartyl/Glutamyl-tRNA(Gln) amidotransferase subunit B/E catalytic domain-containing protein</fullName>
    </recommendedName>
</protein>